<dbReference type="InterPro" id="IPR006311">
    <property type="entry name" value="TAT_signal"/>
</dbReference>
<dbReference type="Proteomes" id="UP000619512">
    <property type="component" value="Unassembled WGS sequence"/>
</dbReference>
<organism evidence="6 9">
    <name type="scientific">Pseudoduganella plicata</name>
    <dbReference type="NCBI Taxonomy" id="321984"/>
    <lineage>
        <taxon>Bacteria</taxon>
        <taxon>Pseudomonadati</taxon>
        <taxon>Pseudomonadota</taxon>
        <taxon>Betaproteobacteria</taxon>
        <taxon>Burkholderiales</taxon>
        <taxon>Oxalobacteraceae</taxon>
        <taxon>Telluria group</taxon>
        <taxon>Pseudoduganella</taxon>
    </lineage>
</organism>
<evidence type="ECO:0000256" key="4">
    <source>
        <dbReference type="ARBA" id="ARBA00023004"/>
    </source>
</evidence>
<evidence type="ECO:0000313" key="8">
    <source>
        <dbReference type="Proteomes" id="UP000294359"/>
    </source>
</evidence>
<keyword evidence="8" id="KW-1185">Reference proteome</keyword>
<keyword evidence="4 5" id="KW-0408">Iron</keyword>
<proteinExistence type="inferred from homology"/>
<dbReference type="PANTHER" id="PTHR10543:SF89">
    <property type="entry name" value="CAROTENOID 9,10(9',10')-CLEAVAGE DIOXYGENASE 1"/>
    <property type="match status" value="1"/>
</dbReference>
<feature type="binding site" evidence="5">
    <location>
        <position position="483"/>
    </location>
    <ligand>
        <name>Fe cation</name>
        <dbReference type="ChEBI" id="CHEBI:24875"/>
        <note>catalytic</note>
    </ligand>
</feature>
<dbReference type="Pfam" id="PF03055">
    <property type="entry name" value="RPE65"/>
    <property type="match status" value="1"/>
</dbReference>
<feature type="binding site" evidence="5">
    <location>
        <position position="245"/>
    </location>
    <ligand>
        <name>Fe cation</name>
        <dbReference type="ChEBI" id="CHEBI:24875"/>
        <note>catalytic</note>
    </ligand>
</feature>
<reference evidence="7 8" key="2">
    <citation type="submission" date="2019-03" db="EMBL/GenBank/DDBJ databases">
        <title>Draft Genome Sequences of Six Type Strains of the Genus Massilia.</title>
        <authorList>
            <person name="Miess H."/>
            <person name="Frediansyhah A."/>
            <person name="Gross H."/>
        </authorList>
    </citation>
    <scope>NUCLEOTIDE SEQUENCE [LARGE SCALE GENOMIC DNA]</scope>
    <source>
        <strain evidence="7 8">DSM 17505</strain>
    </source>
</reference>
<dbReference type="PANTHER" id="PTHR10543">
    <property type="entry name" value="BETA-CAROTENE DIOXYGENASE"/>
    <property type="match status" value="1"/>
</dbReference>
<evidence type="ECO:0000256" key="3">
    <source>
        <dbReference type="ARBA" id="ARBA00023002"/>
    </source>
</evidence>
<name>A0A4P7BBW0_9BURK</name>
<dbReference type="Proteomes" id="UP000294359">
    <property type="component" value="Chromosome"/>
</dbReference>
<evidence type="ECO:0000256" key="5">
    <source>
        <dbReference type="PIRSR" id="PIRSR604294-1"/>
    </source>
</evidence>
<comment type="cofactor">
    <cofactor evidence="5">
        <name>Fe(2+)</name>
        <dbReference type="ChEBI" id="CHEBI:29033"/>
    </cofactor>
    <text evidence="5">Binds 1 Fe(2+) ion per subunit.</text>
</comment>
<keyword evidence="2 5" id="KW-0479">Metal-binding</keyword>
<dbReference type="EMBL" id="BMWW01000001">
    <property type="protein sequence ID" value="GGY78010.1"/>
    <property type="molecule type" value="Genomic_DNA"/>
</dbReference>
<dbReference type="AlphaFoldDB" id="A0A4P7BBW0"/>
<feature type="binding site" evidence="5">
    <location>
        <position position="198"/>
    </location>
    <ligand>
        <name>Fe cation</name>
        <dbReference type="ChEBI" id="CHEBI:24875"/>
        <note>catalytic</note>
    </ligand>
</feature>
<accession>A0A4P7BBW0</accession>
<dbReference type="GO" id="GO:0010436">
    <property type="term" value="F:carotenoid dioxygenase activity"/>
    <property type="evidence" value="ECO:0007669"/>
    <property type="project" value="TreeGrafter"/>
</dbReference>
<dbReference type="InterPro" id="IPR004294">
    <property type="entry name" value="Carotenoid_Oase"/>
</dbReference>
<evidence type="ECO:0000256" key="2">
    <source>
        <dbReference type="ARBA" id="ARBA00022723"/>
    </source>
</evidence>
<evidence type="ECO:0000313" key="7">
    <source>
        <dbReference type="EMBL" id="QBQ36111.1"/>
    </source>
</evidence>
<evidence type="ECO:0000256" key="1">
    <source>
        <dbReference type="ARBA" id="ARBA00006787"/>
    </source>
</evidence>
<dbReference type="EMBL" id="CP038026">
    <property type="protein sequence ID" value="QBQ36111.1"/>
    <property type="molecule type" value="Genomic_DNA"/>
</dbReference>
<reference evidence="6" key="1">
    <citation type="journal article" date="2014" name="Int. J. Syst. Evol. Microbiol.">
        <title>Complete genome sequence of Corynebacterium casei LMG S-19264T (=DSM 44701T), isolated from a smear-ripened cheese.</title>
        <authorList>
            <consortium name="US DOE Joint Genome Institute (JGI-PGF)"/>
            <person name="Walter F."/>
            <person name="Albersmeier A."/>
            <person name="Kalinowski J."/>
            <person name="Ruckert C."/>
        </authorList>
    </citation>
    <scope>NUCLEOTIDE SEQUENCE</scope>
    <source>
        <strain evidence="6">KCTC 12344</strain>
    </source>
</reference>
<reference evidence="6" key="3">
    <citation type="submission" date="2022-12" db="EMBL/GenBank/DDBJ databases">
        <authorList>
            <person name="Sun Q."/>
            <person name="Kim S."/>
        </authorList>
    </citation>
    <scope>NUCLEOTIDE SEQUENCE</scope>
    <source>
        <strain evidence="6">KCTC 12344</strain>
    </source>
</reference>
<gene>
    <name evidence="7" type="ORF">E1742_08050</name>
    <name evidence="6" type="ORF">GCM10007388_08550</name>
</gene>
<evidence type="ECO:0000313" key="9">
    <source>
        <dbReference type="Proteomes" id="UP000619512"/>
    </source>
</evidence>
<dbReference type="RefSeq" id="WP_134384398.1">
    <property type="nucleotide sequence ID" value="NZ_BMWW01000001.1"/>
</dbReference>
<keyword evidence="3" id="KW-0560">Oxidoreductase</keyword>
<protein>
    <submittedName>
        <fullName evidence="7">Twin-arginine translocation signal domain-containing protein</fullName>
    </submittedName>
</protein>
<evidence type="ECO:0000313" key="6">
    <source>
        <dbReference type="EMBL" id="GGY78010.1"/>
    </source>
</evidence>
<dbReference type="InterPro" id="IPR019546">
    <property type="entry name" value="TAT_signal_bac_arc"/>
</dbReference>
<dbReference type="GO" id="GO:0046872">
    <property type="term" value="F:metal ion binding"/>
    <property type="evidence" value="ECO:0007669"/>
    <property type="project" value="UniProtKB-KW"/>
</dbReference>
<feature type="binding site" evidence="5">
    <location>
        <position position="308"/>
    </location>
    <ligand>
        <name>Fe cation</name>
        <dbReference type="ChEBI" id="CHEBI:24875"/>
        <note>catalytic</note>
    </ligand>
</feature>
<sequence>MERRDFLRGLAAGGVLAALPAWARADATTDGYRASLPARPRLAAIGGCTAERLGGVAAIDGRWPAELRGTFYRNGPARFELAGERYRHWFDGDGMVHAWHLDAGSVRHEARFVRTRKYVEESAAGRFLYPAFDTDISRRPVGNNDTVNTANTNVVRHAGRLYALWEGGSATELDSADLGTRGVRTWRDDLAAMPFSAHPRITSDGVMWNFGVVPGAGKLLLWRIDADGSLGKFGMLDVPHLPMVHDFVVTARYMVFLVPPFDMRSGPHTTYLGAHTWNGNRPLRVLVIDRADFTLRRIVEMPAGMLFHLGNGWDEGDTIRLDACIAADDSPLQALGDIMRGETRQAADTHTVLIRIDVAKGTAHSETLLAGTEFPRVLPLDVGSRYRHVFVTTRGDAEGIGNTGVARVDVDSGRVDRYDYGQAWVVEEHVPVPKAAGKGQWLVGAAYDVRRRETVLAAFDGARLSDGPVARARLPYAAPLCFHGNFVAT</sequence>
<dbReference type="OrthoDB" id="6636843at2"/>
<comment type="similarity">
    <text evidence="1">Belongs to the carotenoid oxygenase family.</text>
</comment>
<dbReference type="NCBIfam" id="TIGR01409">
    <property type="entry name" value="TAT_signal_seq"/>
    <property type="match status" value="1"/>
</dbReference>
<dbReference type="GO" id="GO:0016121">
    <property type="term" value="P:carotene catabolic process"/>
    <property type="evidence" value="ECO:0007669"/>
    <property type="project" value="TreeGrafter"/>
</dbReference>
<dbReference type="PROSITE" id="PS51318">
    <property type="entry name" value="TAT"/>
    <property type="match status" value="1"/>
</dbReference>